<evidence type="ECO:0000313" key="2">
    <source>
        <dbReference type="EMBL" id="MBP2354249.1"/>
    </source>
</evidence>
<dbReference type="Proteomes" id="UP000755585">
    <property type="component" value="Unassembled WGS sequence"/>
</dbReference>
<organism evidence="2 3">
    <name type="scientific">Kribbella aluminosa</name>
    <dbReference type="NCBI Taxonomy" id="416017"/>
    <lineage>
        <taxon>Bacteria</taxon>
        <taxon>Bacillati</taxon>
        <taxon>Actinomycetota</taxon>
        <taxon>Actinomycetes</taxon>
        <taxon>Propionibacteriales</taxon>
        <taxon>Kribbellaceae</taxon>
        <taxon>Kribbella</taxon>
    </lineage>
</organism>
<protein>
    <submittedName>
        <fullName evidence="2">Uncharacterized protein</fullName>
    </submittedName>
</protein>
<reference evidence="2 3" key="1">
    <citation type="submission" date="2021-03" db="EMBL/GenBank/DDBJ databases">
        <title>Sequencing the genomes of 1000 actinobacteria strains.</title>
        <authorList>
            <person name="Klenk H.-P."/>
        </authorList>
    </citation>
    <scope>NUCLEOTIDE SEQUENCE [LARGE SCALE GENOMIC DNA]</scope>
    <source>
        <strain evidence="2 3">DSM 18824</strain>
    </source>
</reference>
<name>A0ABS4URQ7_9ACTN</name>
<keyword evidence="1" id="KW-1133">Transmembrane helix</keyword>
<dbReference type="EMBL" id="JAGINT010000002">
    <property type="protein sequence ID" value="MBP2354249.1"/>
    <property type="molecule type" value="Genomic_DNA"/>
</dbReference>
<accession>A0ABS4URQ7</accession>
<keyword evidence="1" id="KW-0472">Membrane</keyword>
<keyword evidence="1" id="KW-0812">Transmembrane</keyword>
<proteinExistence type="predicted"/>
<evidence type="ECO:0000313" key="3">
    <source>
        <dbReference type="Proteomes" id="UP000755585"/>
    </source>
</evidence>
<gene>
    <name evidence="2" type="ORF">JOF29_005359</name>
</gene>
<evidence type="ECO:0000256" key="1">
    <source>
        <dbReference type="SAM" id="Phobius"/>
    </source>
</evidence>
<keyword evidence="3" id="KW-1185">Reference proteome</keyword>
<comment type="caution">
    <text evidence="2">The sequence shown here is derived from an EMBL/GenBank/DDBJ whole genome shotgun (WGS) entry which is preliminary data.</text>
</comment>
<sequence>MIGHVDLPRPWTHAARGRRGLLLWWFVSSPQRPEPPGTCRTPRIISGLVGGGTVVVVLSALVLLTIGARRRGLVWWKWYSAGTTNSP</sequence>
<feature type="transmembrane region" description="Helical" evidence="1">
    <location>
        <begin position="44"/>
        <end position="68"/>
    </location>
</feature>